<name>A0A1N6KBF0_9BURK</name>
<dbReference type="SUPFAM" id="SSF46689">
    <property type="entry name" value="Homeodomain-like"/>
    <property type="match status" value="1"/>
</dbReference>
<reference evidence="6 7" key="1">
    <citation type="submission" date="2016-11" db="EMBL/GenBank/DDBJ databases">
        <authorList>
            <person name="Jaros S."/>
            <person name="Januszkiewicz K."/>
            <person name="Wedrychowicz H."/>
        </authorList>
    </citation>
    <scope>NUCLEOTIDE SEQUENCE [LARGE SCALE GENOMIC DNA]</scope>
    <source>
        <strain evidence="6 7">GAS86</strain>
    </source>
</reference>
<feature type="domain" description="HTH tetR-type" evidence="5">
    <location>
        <begin position="10"/>
        <end position="70"/>
    </location>
</feature>
<evidence type="ECO:0000259" key="5">
    <source>
        <dbReference type="PROSITE" id="PS50977"/>
    </source>
</evidence>
<dbReference type="Gene3D" id="1.10.10.60">
    <property type="entry name" value="Homeodomain-like"/>
    <property type="match status" value="1"/>
</dbReference>
<dbReference type="RefSeq" id="WP_074268474.1">
    <property type="nucleotide sequence ID" value="NZ_FSRM01000002.1"/>
</dbReference>
<keyword evidence="3" id="KW-0804">Transcription</keyword>
<dbReference type="SUPFAM" id="SSF48498">
    <property type="entry name" value="Tetracyclin repressor-like, C-terminal domain"/>
    <property type="match status" value="1"/>
</dbReference>
<feature type="DNA-binding region" description="H-T-H motif" evidence="4">
    <location>
        <begin position="33"/>
        <end position="52"/>
    </location>
</feature>
<accession>A0A1N6KBF0</accession>
<dbReference type="PRINTS" id="PR00455">
    <property type="entry name" value="HTHTETR"/>
</dbReference>
<protein>
    <submittedName>
        <fullName evidence="6">Transcriptional regulator, TetR family</fullName>
    </submittedName>
</protein>
<dbReference type="Pfam" id="PF00440">
    <property type="entry name" value="TetR_N"/>
    <property type="match status" value="1"/>
</dbReference>
<organism evidence="6 7">
    <name type="scientific">Paraburkholderia phenazinium</name>
    <dbReference type="NCBI Taxonomy" id="60549"/>
    <lineage>
        <taxon>Bacteria</taxon>
        <taxon>Pseudomonadati</taxon>
        <taxon>Pseudomonadota</taxon>
        <taxon>Betaproteobacteria</taxon>
        <taxon>Burkholderiales</taxon>
        <taxon>Burkholderiaceae</taxon>
        <taxon>Paraburkholderia</taxon>
    </lineage>
</organism>
<dbReference type="PROSITE" id="PS50977">
    <property type="entry name" value="HTH_TETR_2"/>
    <property type="match status" value="1"/>
</dbReference>
<dbReference type="Proteomes" id="UP000184693">
    <property type="component" value="Unassembled WGS sequence"/>
</dbReference>
<proteinExistence type="predicted"/>
<keyword evidence="2 4" id="KW-0238">DNA-binding</keyword>
<dbReference type="PANTHER" id="PTHR47506:SF7">
    <property type="entry name" value="TRANSCRIPTIONAL REGULATORY PROTEIN"/>
    <property type="match status" value="1"/>
</dbReference>
<dbReference type="OrthoDB" id="9798857at2"/>
<keyword evidence="1" id="KW-0805">Transcription regulation</keyword>
<sequence length="194" mass="20465">MARYARGHKEESRARIVEAVGRGFRKQGYGGVGVDGLAREAGVTHGAFYGHFRSKAEAFGAAVAEGLRELRQAVEGLRAEHGKGWLRTFAAFYMGYKRTCDLGDACTLPSLSVEIERADPASRAAYETELQGVMKAVAAGLPEGTDAEREARAWVLLSLLAGGVTLARAVPTEATSEQIAAAVQQAVEVIAGGG</sequence>
<dbReference type="GO" id="GO:0003677">
    <property type="term" value="F:DNA binding"/>
    <property type="evidence" value="ECO:0007669"/>
    <property type="project" value="UniProtKB-UniRule"/>
</dbReference>
<dbReference type="PANTHER" id="PTHR47506">
    <property type="entry name" value="TRANSCRIPTIONAL REGULATORY PROTEIN"/>
    <property type="match status" value="1"/>
</dbReference>
<dbReference type="AlphaFoldDB" id="A0A1N6KBF0"/>
<gene>
    <name evidence="6" type="ORF">SAMN05444168_6689</name>
</gene>
<evidence type="ECO:0000256" key="1">
    <source>
        <dbReference type="ARBA" id="ARBA00023015"/>
    </source>
</evidence>
<dbReference type="EMBL" id="FSRM01000002">
    <property type="protein sequence ID" value="SIO53924.1"/>
    <property type="molecule type" value="Genomic_DNA"/>
</dbReference>
<evidence type="ECO:0000256" key="2">
    <source>
        <dbReference type="ARBA" id="ARBA00023125"/>
    </source>
</evidence>
<dbReference type="InterPro" id="IPR001647">
    <property type="entry name" value="HTH_TetR"/>
</dbReference>
<evidence type="ECO:0000313" key="7">
    <source>
        <dbReference type="Proteomes" id="UP000184693"/>
    </source>
</evidence>
<dbReference type="Gene3D" id="1.10.357.10">
    <property type="entry name" value="Tetracycline Repressor, domain 2"/>
    <property type="match status" value="1"/>
</dbReference>
<dbReference type="InterPro" id="IPR009057">
    <property type="entry name" value="Homeodomain-like_sf"/>
</dbReference>
<evidence type="ECO:0000256" key="4">
    <source>
        <dbReference type="PROSITE-ProRule" id="PRU00335"/>
    </source>
</evidence>
<dbReference type="InterPro" id="IPR036271">
    <property type="entry name" value="Tet_transcr_reg_TetR-rel_C_sf"/>
</dbReference>
<evidence type="ECO:0000256" key="3">
    <source>
        <dbReference type="ARBA" id="ARBA00023163"/>
    </source>
</evidence>
<evidence type="ECO:0000313" key="6">
    <source>
        <dbReference type="EMBL" id="SIO53924.1"/>
    </source>
</evidence>